<dbReference type="AlphaFoldDB" id="A0AAV7XKQ5"/>
<dbReference type="PANTHER" id="PTHR14187">
    <property type="entry name" value="ALPHA KINASE/ELONGATION FACTOR 2 KINASE"/>
    <property type="match status" value="1"/>
</dbReference>
<dbReference type="PANTHER" id="PTHR14187:SF46">
    <property type="entry name" value="HEAT SHOCK 70 KDA PROTEIN 12A"/>
    <property type="match status" value="1"/>
</dbReference>
<dbReference type="SUPFAM" id="SSF53067">
    <property type="entry name" value="Actin-like ATPase domain"/>
    <property type="match status" value="2"/>
</dbReference>
<keyword evidence="2" id="KW-1185">Reference proteome</keyword>
<evidence type="ECO:0000313" key="1">
    <source>
        <dbReference type="EMBL" id="KAJ1526331.1"/>
    </source>
</evidence>
<reference evidence="1" key="1">
    <citation type="submission" date="2022-12" db="EMBL/GenBank/DDBJ databases">
        <title>Chromosome-level genome assembly of the bean flower thrips Megalurothrips usitatus.</title>
        <authorList>
            <person name="Ma L."/>
            <person name="Liu Q."/>
            <person name="Li H."/>
            <person name="Cai W."/>
        </authorList>
    </citation>
    <scope>NUCLEOTIDE SEQUENCE</scope>
    <source>
        <strain evidence="1">Cailab_2022a</strain>
    </source>
</reference>
<dbReference type="Gene3D" id="3.30.420.40">
    <property type="match status" value="2"/>
</dbReference>
<sequence length="561" mass="61245">MHNEKAPTALLLTPEGQFHSFGFLARDTFHDLSPEHAKRWLYFDKFKMALLSQTTLTRDTTLAAANGRQVSALTVLSLSLAHLRERALAELAAADQGHPGDLAVDGDLAQSVRWVLTVPALWGPSATQLLREAAHMAGLASPDRPEALMIVLEPEAASLCCRQLRLHQLHQLHAMSAGREHPMASLVLDPEGQGVRTQYMVVDCGGGTVDITVHELSGQRATLRELHKASGGACGSLGVDREFERLLSAVFGADFMSHFRRKRPAAYVELLLSFEARKRSADPERECTLTIFPPFAFVEAYRKFRGKEVEHAVRKFGRPSEISWSSQGMLRLSPQLMADLFRPTLDQVCQQVEEVLRSPRPAIQYLFLVGGFAQSLMLQHRVRAQFSPRIKVVVPQAVGLTTLRGAVLYGLDPTLVASRRSKHTIGVGVLKPFQPGEHPQDKLVRLSDGSKWCCDVLDVLVVADQPLGPGEAVTRSYTPASARQTNIIIHIYCSSDTAPPKADADAAASSRTASATPRAAASTREIVARIEFGGTELAASAQDMASGRCVRTQLDFLSTAV</sequence>
<name>A0AAV7XKQ5_9NEOP</name>
<comment type="caution">
    <text evidence="1">The sequence shown here is derived from an EMBL/GenBank/DDBJ whole genome shotgun (WGS) entry which is preliminary data.</text>
</comment>
<proteinExistence type="predicted"/>
<dbReference type="Gene3D" id="3.90.640.10">
    <property type="entry name" value="Actin, Chain A, domain 4"/>
    <property type="match status" value="1"/>
</dbReference>
<dbReference type="InterPro" id="IPR043129">
    <property type="entry name" value="ATPase_NBD"/>
</dbReference>
<evidence type="ECO:0000313" key="2">
    <source>
        <dbReference type="Proteomes" id="UP001075354"/>
    </source>
</evidence>
<protein>
    <recommendedName>
        <fullName evidence="3">Heat shock 70 kDa protein 12A</fullName>
    </recommendedName>
</protein>
<evidence type="ECO:0008006" key="3">
    <source>
        <dbReference type="Google" id="ProtNLM"/>
    </source>
</evidence>
<organism evidence="1 2">
    <name type="scientific">Megalurothrips usitatus</name>
    <name type="common">bean blossom thrips</name>
    <dbReference type="NCBI Taxonomy" id="439358"/>
    <lineage>
        <taxon>Eukaryota</taxon>
        <taxon>Metazoa</taxon>
        <taxon>Ecdysozoa</taxon>
        <taxon>Arthropoda</taxon>
        <taxon>Hexapoda</taxon>
        <taxon>Insecta</taxon>
        <taxon>Pterygota</taxon>
        <taxon>Neoptera</taxon>
        <taxon>Paraneoptera</taxon>
        <taxon>Thysanoptera</taxon>
        <taxon>Terebrantia</taxon>
        <taxon>Thripoidea</taxon>
        <taxon>Thripidae</taxon>
        <taxon>Megalurothrips</taxon>
    </lineage>
</organism>
<dbReference type="EMBL" id="JAPTSV010000007">
    <property type="protein sequence ID" value="KAJ1526331.1"/>
    <property type="molecule type" value="Genomic_DNA"/>
</dbReference>
<gene>
    <name evidence="1" type="ORF">ONE63_009480</name>
</gene>
<dbReference type="Proteomes" id="UP001075354">
    <property type="component" value="Chromosome 7"/>
</dbReference>
<accession>A0AAV7XKQ5</accession>